<protein>
    <recommendedName>
        <fullName evidence="4">Reverse transcriptase</fullName>
    </recommendedName>
</protein>
<organism evidence="2 3">
    <name type="scientific">Ladona fulva</name>
    <name type="common">Scarce chaser dragonfly</name>
    <name type="synonym">Libellula fulva</name>
    <dbReference type="NCBI Taxonomy" id="123851"/>
    <lineage>
        <taxon>Eukaryota</taxon>
        <taxon>Metazoa</taxon>
        <taxon>Ecdysozoa</taxon>
        <taxon>Arthropoda</taxon>
        <taxon>Hexapoda</taxon>
        <taxon>Insecta</taxon>
        <taxon>Pterygota</taxon>
        <taxon>Palaeoptera</taxon>
        <taxon>Odonata</taxon>
        <taxon>Epiprocta</taxon>
        <taxon>Anisoptera</taxon>
        <taxon>Libelluloidea</taxon>
        <taxon>Libellulidae</taxon>
        <taxon>Ladona</taxon>
    </lineage>
</organism>
<reference evidence="2" key="1">
    <citation type="submission" date="2013-04" db="EMBL/GenBank/DDBJ databases">
        <authorList>
            <person name="Qu J."/>
            <person name="Murali S.C."/>
            <person name="Bandaranaike D."/>
            <person name="Bellair M."/>
            <person name="Blankenburg K."/>
            <person name="Chao H."/>
            <person name="Dinh H."/>
            <person name="Doddapaneni H."/>
            <person name="Downs B."/>
            <person name="Dugan-Rocha S."/>
            <person name="Elkadiri S."/>
            <person name="Gnanaolivu R.D."/>
            <person name="Hernandez B."/>
            <person name="Javaid M."/>
            <person name="Jayaseelan J.C."/>
            <person name="Lee S."/>
            <person name="Li M."/>
            <person name="Ming W."/>
            <person name="Munidasa M."/>
            <person name="Muniz J."/>
            <person name="Nguyen L."/>
            <person name="Ongeri F."/>
            <person name="Osuji N."/>
            <person name="Pu L.-L."/>
            <person name="Puazo M."/>
            <person name="Qu C."/>
            <person name="Quiroz J."/>
            <person name="Raj R."/>
            <person name="Weissenberger G."/>
            <person name="Xin Y."/>
            <person name="Zou X."/>
            <person name="Han Y."/>
            <person name="Richards S."/>
            <person name="Worley K."/>
            <person name="Muzny D."/>
            <person name="Gibbs R."/>
        </authorList>
    </citation>
    <scope>NUCLEOTIDE SEQUENCE</scope>
    <source>
        <strain evidence="2">Sampled in the wild</strain>
    </source>
</reference>
<dbReference type="Proteomes" id="UP000792457">
    <property type="component" value="Unassembled WGS sequence"/>
</dbReference>
<evidence type="ECO:0000313" key="2">
    <source>
        <dbReference type="EMBL" id="KAG8236617.1"/>
    </source>
</evidence>
<evidence type="ECO:0000256" key="1">
    <source>
        <dbReference type="SAM" id="MobiDB-lite"/>
    </source>
</evidence>
<accession>A0A8K0P829</accession>
<name>A0A8K0P829_LADFU</name>
<comment type="caution">
    <text evidence="2">The sequence shown here is derived from an EMBL/GenBank/DDBJ whole genome shotgun (WGS) entry which is preliminary data.</text>
</comment>
<proteinExistence type="predicted"/>
<reference evidence="2" key="2">
    <citation type="submission" date="2017-10" db="EMBL/GenBank/DDBJ databases">
        <title>Ladona fulva Genome sequencing and assembly.</title>
        <authorList>
            <person name="Murali S."/>
            <person name="Richards S."/>
            <person name="Bandaranaike D."/>
            <person name="Bellair M."/>
            <person name="Blankenburg K."/>
            <person name="Chao H."/>
            <person name="Dinh H."/>
            <person name="Doddapaneni H."/>
            <person name="Dugan-Rocha S."/>
            <person name="Elkadiri S."/>
            <person name="Gnanaolivu R."/>
            <person name="Hernandez B."/>
            <person name="Skinner E."/>
            <person name="Javaid M."/>
            <person name="Lee S."/>
            <person name="Li M."/>
            <person name="Ming W."/>
            <person name="Munidasa M."/>
            <person name="Muniz J."/>
            <person name="Nguyen L."/>
            <person name="Hughes D."/>
            <person name="Osuji N."/>
            <person name="Pu L.-L."/>
            <person name="Puazo M."/>
            <person name="Qu C."/>
            <person name="Quiroz J."/>
            <person name="Raj R."/>
            <person name="Weissenberger G."/>
            <person name="Xin Y."/>
            <person name="Zou X."/>
            <person name="Han Y."/>
            <person name="Worley K."/>
            <person name="Muzny D."/>
            <person name="Gibbs R."/>
        </authorList>
    </citation>
    <scope>NUCLEOTIDE SEQUENCE</scope>
    <source>
        <strain evidence="2">Sampled in the wild</strain>
    </source>
</reference>
<gene>
    <name evidence="2" type="ORF">J437_LFUL012809</name>
</gene>
<feature type="compositionally biased region" description="Basic and acidic residues" evidence="1">
    <location>
        <begin position="210"/>
        <end position="229"/>
    </location>
</feature>
<dbReference type="AlphaFoldDB" id="A0A8K0P829"/>
<feature type="region of interest" description="Disordered" evidence="1">
    <location>
        <begin position="196"/>
        <end position="229"/>
    </location>
</feature>
<keyword evidence="3" id="KW-1185">Reference proteome</keyword>
<dbReference type="PANTHER" id="PTHR21301:SF10">
    <property type="entry name" value="REVERSE TRANSCRIPTASE DOMAIN-CONTAINING PROTEIN"/>
    <property type="match status" value="1"/>
</dbReference>
<sequence>MLEDETYRTKSSDPTKPIMRKTVTLLRKTGLPEETIKSLRPQAPVPPRLYGLPKIHKEGVPLRPIVSAINSPNYLLARYLAKLLTPHVGKSIRHVKNSAEFVKTISQLKLDPTDIMEKRCARHGFEWADIISLRGSSRCSISASDTVGNAQHQSSDYRADDPRNRAIEMIAIICYRRAASRTFQMREQFIRVSSAEKGTNKGVGTPSEWTRGKKDVPQDAADVRENELK</sequence>
<evidence type="ECO:0000313" key="3">
    <source>
        <dbReference type="Proteomes" id="UP000792457"/>
    </source>
</evidence>
<evidence type="ECO:0008006" key="4">
    <source>
        <dbReference type="Google" id="ProtNLM"/>
    </source>
</evidence>
<dbReference type="PANTHER" id="PTHR21301">
    <property type="entry name" value="REVERSE TRANSCRIPTASE"/>
    <property type="match status" value="1"/>
</dbReference>
<dbReference type="EMBL" id="KZ309052">
    <property type="protein sequence ID" value="KAG8236617.1"/>
    <property type="molecule type" value="Genomic_DNA"/>
</dbReference>